<sequence length="341" mass="37099">MRTTQQAAHDAAPRTPRAYHDAPAPKRLPMDTLLHLIATYGLLVVFVSVFLDQGGIPIPAYPPIIVTTAIGVDAGHGWLPVLLVATLAAVLADWLWFLGGRRLGAKLVRLMCRLSLSPDSCVRTTRGVYARWGVRSLAVAKFVPGFAAVATTLAGETGTSTRRFLLFDTIGALLWAGVAVALGVVFHRAVDRVLLQLEQLGHYAIPVLVALAIAFVAWKWLRRRHFLQQLRMARISVDELHGLLQGDAPPLLLDVRSPQQRAASGWIPGAVFAFAPGDVEIPVREEVVVYCDCPNEVSAAVLARELQQRGFRRVRPLAGGFEAWKASGRQVHRTADGELAA</sequence>
<dbReference type="InterPro" id="IPR032816">
    <property type="entry name" value="VTT_dom"/>
</dbReference>
<dbReference type="InterPro" id="IPR001763">
    <property type="entry name" value="Rhodanese-like_dom"/>
</dbReference>
<evidence type="ECO:0000256" key="7">
    <source>
        <dbReference type="SAM" id="Phobius"/>
    </source>
</evidence>
<feature type="region of interest" description="Disordered" evidence="6">
    <location>
        <begin position="1"/>
        <end position="23"/>
    </location>
</feature>
<dbReference type="Pfam" id="PF09335">
    <property type="entry name" value="VTT_dom"/>
    <property type="match status" value="1"/>
</dbReference>
<dbReference type="Pfam" id="PF00581">
    <property type="entry name" value="Rhodanese"/>
    <property type="match status" value="1"/>
</dbReference>
<dbReference type="PANTHER" id="PTHR42709:SF6">
    <property type="entry name" value="UNDECAPRENYL PHOSPHATE TRANSPORTER A"/>
    <property type="match status" value="1"/>
</dbReference>
<evidence type="ECO:0000256" key="5">
    <source>
        <dbReference type="ARBA" id="ARBA00023136"/>
    </source>
</evidence>
<keyword evidence="4 7" id="KW-1133">Transmembrane helix</keyword>
<comment type="caution">
    <text evidence="9">The sequence shown here is derived from an EMBL/GenBank/DDBJ whole genome shotgun (WGS) entry which is preliminary data.</text>
</comment>
<dbReference type="SUPFAM" id="SSF52821">
    <property type="entry name" value="Rhodanese/Cell cycle control phosphatase"/>
    <property type="match status" value="1"/>
</dbReference>
<dbReference type="EMBL" id="JBHSNM010000004">
    <property type="protein sequence ID" value="MFC5570910.1"/>
    <property type="molecule type" value="Genomic_DNA"/>
</dbReference>
<evidence type="ECO:0000259" key="8">
    <source>
        <dbReference type="PROSITE" id="PS50206"/>
    </source>
</evidence>
<keyword evidence="10" id="KW-1185">Reference proteome</keyword>
<dbReference type="PANTHER" id="PTHR42709">
    <property type="entry name" value="ALKALINE PHOSPHATASE LIKE PROTEIN"/>
    <property type="match status" value="1"/>
</dbReference>
<keyword evidence="5 7" id="KW-0472">Membrane</keyword>
<feature type="domain" description="Rhodanese" evidence="8">
    <location>
        <begin position="246"/>
        <end position="333"/>
    </location>
</feature>
<dbReference type="Gene3D" id="3.40.250.10">
    <property type="entry name" value="Rhodanese-like domain"/>
    <property type="match status" value="1"/>
</dbReference>
<evidence type="ECO:0000256" key="1">
    <source>
        <dbReference type="ARBA" id="ARBA00004651"/>
    </source>
</evidence>
<evidence type="ECO:0000313" key="9">
    <source>
        <dbReference type="EMBL" id="MFC5570910.1"/>
    </source>
</evidence>
<accession>A0ABW0SPD0</accession>
<dbReference type="InterPro" id="IPR036873">
    <property type="entry name" value="Rhodanese-like_dom_sf"/>
</dbReference>
<feature type="transmembrane region" description="Helical" evidence="7">
    <location>
        <begin position="200"/>
        <end position="221"/>
    </location>
</feature>
<gene>
    <name evidence="9" type="ORF">ACFPN1_12645</name>
</gene>
<feature type="transmembrane region" description="Helical" evidence="7">
    <location>
        <begin position="78"/>
        <end position="99"/>
    </location>
</feature>
<dbReference type="SMART" id="SM00450">
    <property type="entry name" value="RHOD"/>
    <property type="match status" value="1"/>
</dbReference>
<evidence type="ECO:0000256" key="4">
    <source>
        <dbReference type="ARBA" id="ARBA00022989"/>
    </source>
</evidence>
<organism evidence="9 10">
    <name type="scientific">Lysobacter yangpyeongensis</name>
    <dbReference type="NCBI Taxonomy" id="346182"/>
    <lineage>
        <taxon>Bacteria</taxon>
        <taxon>Pseudomonadati</taxon>
        <taxon>Pseudomonadota</taxon>
        <taxon>Gammaproteobacteria</taxon>
        <taxon>Lysobacterales</taxon>
        <taxon>Lysobacteraceae</taxon>
        <taxon>Lysobacter</taxon>
    </lineage>
</organism>
<reference evidence="10" key="1">
    <citation type="journal article" date="2019" name="Int. J. Syst. Evol. Microbiol.">
        <title>The Global Catalogue of Microorganisms (GCM) 10K type strain sequencing project: providing services to taxonomists for standard genome sequencing and annotation.</title>
        <authorList>
            <consortium name="The Broad Institute Genomics Platform"/>
            <consortium name="The Broad Institute Genome Sequencing Center for Infectious Disease"/>
            <person name="Wu L."/>
            <person name="Ma J."/>
        </authorList>
    </citation>
    <scope>NUCLEOTIDE SEQUENCE [LARGE SCALE GENOMIC DNA]</scope>
    <source>
        <strain evidence="10">KACC 11407</strain>
    </source>
</reference>
<keyword evidence="3 7" id="KW-0812">Transmembrane</keyword>
<proteinExistence type="predicted"/>
<dbReference type="RefSeq" id="WP_386755413.1">
    <property type="nucleotide sequence ID" value="NZ_JBHSNM010000004.1"/>
</dbReference>
<feature type="transmembrane region" description="Helical" evidence="7">
    <location>
        <begin position="165"/>
        <end position="188"/>
    </location>
</feature>
<evidence type="ECO:0000256" key="3">
    <source>
        <dbReference type="ARBA" id="ARBA00022692"/>
    </source>
</evidence>
<protein>
    <submittedName>
        <fullName evidence="9">Rhodanese-like domain-containing protein</fullName>
    </submittedName>
</protein>
<keyword evidence="2" id="KW-1003">Cell membrane</keyword>
<dbReference type="Proteomes" id="UP001596036">
    <property type="component" value="Unassembled WGS sequence"/>
</dbReference>
<dbReference type="PROSITE" id="PS50206">
    <property type="entry name" value="RHODANESE_3"/>
    <property type="match status" value="1"/>
</dbReference>
<dbReference type="InterPro" id="IPR051311">
    <property type="entry name" value="DedA_domain"/>
</dbReference>
<evidence type="ECO:0000313" key="10">
    <source>
        <dbReference type="Proteomes" id="UP001596036"/>
    </source>
</evidence>
<evidence type="ECO:0000256" key="2">
    <source>
        <dbReference type="ARBA" id="ARBA00022475"/>
    </source>
</evidence>
<name>A0ABW0SPD0_9GAMM</name>
<evidence type="ECO:0000256" key="6">
    <source>
        <dbReference type="SAM" id="MobiDB-lite"/>
    </source>
</evidence>
<feature type="transmembrane region" description="Helical" evidence="7">
    <location>
        <begin position="33"/>
        <end position="51"/>
    </location>
</feature>
<comment type="subcellular location">
    <subcellularLocation>
        <location evidence="1">Cell membrane</location>
        <topology evidence="1">Multi-pass membrane protein</topology>
    </subcellularLocation>
</comment>